<evidence type="ECO:0000313" key="4">
    <source>
        <dbReference type="Proteomes" id="UP000095767"/>
    </source>
</evidence>
<reference evidence="3 4" key="1">
    <citation type="submission" date="2016-09" db="EMBL/GenBank/DDBJ databases">
        <title>The draft genome of Dichanthelium oligosanthes: A C3 panicoid grass species.</title>
        <authorList>
            <person name="Studer A.J."/>
            <person name="Schnable J.C."/>
            <person name="Brutnell T.P."/>
        </authorList>
    </citation>
    <scope>NUCLEOTIDE SEQUENCE [LARGE SCALE GENOMIC DNA]</scope>
    <source>
        <strain evidence="4">cv. Kellogg 1175</strain>
        <tissue evidence="3">Leaf</tissue>
    </source>
</reference>
<dbReference type="EMBL" id="LWDX02004812">
    <property type="protein sequence ID" value="OEL37639.1"/>
    <property type="molecule type" value="Genomic_DNA"/>
</dbReference>
<dbReference type="InterPro" id="IPR029058">
    <property type="entry name" value="AB_hydrolase_fold"/>
</dbReference>
<dbReference type="Proteomes" id="UP000095767">
    <property type="component" value="Unassembled WGS sequence"/>
</dbReference>
<feature type="domain" description="Lipase-like C-terminal" evidence="2">
    <location>
        <begin position="138"/>
        <end position="251"/>
    </location>
</feature>
<protein>
    <recommendedName>
        <fullName evidence="2">Lipase-like C-terminal domain-containing protein</fullName>
    </recommendedName>
</protein>
<keyword evidence="1" id="KW-1133">Transmembrane helix</keyword>
<dbReference type="OrthoDB" id="206848at2759"/>
<comment type="caution">
    <text evidence="3">The sequence shown here is derived from an EMBL/GenBank/DDBJ whole genome shotgun (WGS) entry which is preliminary data.</text>
</comment>
<evidence type="ECO:0000259" key="2">
    <source>
        <dbReference type="Pfam" id="PF24708"/>
    </source>
</evidence>
<keyword evidence="1" id="KW-0472">Membrane</keyword>
<keyword evidence="4" id="KW-1185">Reference proteome</keyword>
<gene>
    <name evidence="3" type="ORF">BAE44_0001342</name>
</gene>
<feature type="transmembrane region" description="Helical" evidence="1">
    <location>
        <begin position="69"/>
        <end position="95"/>
    </location>
</feature>
<evidence type="ECO:0000256" key="1">
    <source>
        <dbReference type="SAM" id="Phobius"/>
    </source>
</evidence>
<sequence length="530" mass="58846">MAWSRGQLSMQTCLCKLPDFSRWVSLQKASFAAAASIAEQSSHAREDHHQQQAAASSIEVSGMRNWVRAALLGALGAAELLVSAVLHVGYAFYIFGTAVAADVSAFLVEGLAAGGVAKDVAVEGEDEAASLLDGAVPPIVLVHGIFGFGKGRLGGLSYFAGAEKKDDRVLVPDLGSLTSVHDRARELFYCLKGGQVDYGEEHSKEYCHARFGRTYKRGHYPVWDADHPVHFVGHSAGAQVIRLLQQMLHDREFEGHDGTSESWVLSVTSLSGALNGSTRAYIDGMRPEDGGRSMRPVCLLQVCRVGSILYHWLDLPWLKRYYDFGFDHFGMSRRLVGVAGLADLLLGTDRWGPFATGDWILPDLTIQGAARINARARTFPGTFYFSYASRRTARARGATVPSGLLRIHPLLFLRVLQMCRWRYPASVEPPYQGYRDEYWEDNDGALNTFSMTHPRIPIEHPGLLVEDDADCHPLRPGVWYYRIVEADHMTFVINRRRGGVQFDLVYDSIFHNCRRHVVRTAPPPTLPNQS</sequence>
<dbReference type="AlphaFoldDB" id="A0A1E5WJS7"/>
<name>A0A1E5WJS7_9POAL</name>
<dbReference type="PANTHER" id="PTHR34043">
    <property type="entry name" value="ALPHA/BETA-HYDROLASES SUPERFAMILY PROTEIN"/>
    <property type="match status" value="1"/>
</dbReference>
<keyword evidence="1" id="KW-0812">Transmembrane</keyword>
<accession>A0A1E5WJS7</accession>
<proteinExistence type="predicted"/>
<organism evidence="3 4">
    <name type="scientific">Dichanthelium oligosanthes</name>
    <dbReference type="NCBI Taxonomy" id="888268"/>
    <lineage>
        <taxon>Eukaryota</taxon>
        <taxon>Viridiplantae</taxon>
        <taxon>Streptophyta</taxon>
        <taxon>Embryophyta</taxon>
        <taxon>Tracheophyta</taxon>
        <taxon>Spermatophyta</taxon>
        <taxon>Magnoliopsida</taxon>
        <taxon>Liliopsida</taxon>
        <taxon>Poales</taxon>
        <taxon>Poaceae</taxon>
        <taxon>PACMAD clade</taxon>
        <taxon>Panicoideae</taxon>
        <taxon>Panicodae</taxon>
        <taxon>Paniceae</taxon>
        <taxon>Dichantheliinae</taxon>
        <taxon>Dichanthelium</taxon>
    </lineage>
</organism>
<dbReference type="PANTHER" id="PTHR34043:SF5">
    <property type="entry name" value="LIPASE"/>
    <property type="match status" value="1"/>
</dbReference>
<dbReference type="Pfam" id="PF24708">
    <property type="entry name" value="Lip_C"/>
    <property type="match status" value="1"/>
</dbReference>
<dbReference type="Gene3D" id="3.40.50.1820">
    <property type="entry name" value="alpha/beta hydrolase"/>
    <property type="match status" value="1"/>
</dbReference>
<dbReference type="InterPro" id="IPR056304">
    <property type="entry name" value="Lip-like_C"/>
</dbReference>
<evidence type="ECO:0000313" key="3">
    <source>
        <dbReference type="EMBL" id="OEL37639.1"/>
    </source>
</evidence>
<dbReference type="SUPFAM" id="SSF53474">
    <property type="entry name" value="alpha/beta-Hydrolases"/>
    <property type="match status" value="1"/>
</dbReference>
<dbReference type="STRING" id="888268.A0A1E5WJS7"/>